<feature type="chain" id="PRO_5011519481" evidence="2">
    <location>
        <begin position="22"/>
        <end position="140"/>
    </location>
</feature>
<dbReference type="Proteomes" id="UP000199420">
    <property type="component" value="Unassembled WGS sequence"/>
</dbReference>
<sequence>MRPQLPTAVLLATLLAMPAWAQDAGRPLNLKLPPGGLPAAASTAPKPPSTPGVYYGDHSGRTAADDEAAAVVPDCDDATYNRPQMHGSVGMGVMSGNHVDGSYQQGTVNLSKAFGSCDHPTGGVSVSIGAGNGHFHGRGH</sequence>
<keyword evidence="4" id="KW-1185">Reference proteome</keyword>
<feature type="region of interest" description="Disordered" evidence="1">
    <location>
        <begin position="36"/>
        <end position="60"/>
    </location>
</feature>
<dbReference type="RefSeq" id="WP_091333931.1">
    <property type="nucleotide sequence ID" value="NZ_FNYC01000001.1"/>
</dbReference>
<keyword evidence="2" id="KW-0732">Signal</keyword>
<dbReference type="OrthoDB" id="5959867at2"/>
<dbReference type="AlphaFoldDB" id="A0A1H6RAK1"/>
<proteinExistence type="predicted"/>
<evidence type="ECO:0000313" key="4">
    <source>
        <dbReference type="Proteomes" id="UP000199420"/>
    </source>
</evidence>
<accession>A0A1H6RAK1</accession>
<evidence type="ECO:0000256" key="2">
    <source>
        <dbReference type="SAM" id="SignalP"/>
    </source>
</evidence>
<dbReference type="EMBL" id="FNYC01000001">
    <property type="protein sequence ID" value="SEI48810.1"/>
    <property type="molecule type" value="Genomic_DNA"/>
</dbReference>
<evidence type="ECO:0000313" key="3">
    <source>
        <dbReference type="EMBL" id="SEI48810.1"/>
    </source>
</evidence>
<evidence type="ECO:0000256" key="1">
    <source>
        <dbReference type="SAM" id="MobiDB-lite"/>
    </source>
</evidence>
<gene>
    <name evidence="3" type="ORF">SAMN04487997_0927</name>
</gene>
<dbReference type="STRING" id="529704.SAMN02927913_0842"/>
<feature type="signal peptide" evidence="2">
    <location>
        <begin position="1"/>
        <end position="21"/>
    </location>
</feature>
<organism evidence="3 4">
    <name type="scientific">Frateuria terrea</name>
    <dbReference type="NCBI Taxonomy" id="529704"/>
    <lineage>
        <taxon>Bacteria</taxon>
        <taxon>Pseudomonadati</taxon>
        <taxon>Pseudomonadota</taxon>
        <taxon>Gammaproteobacteria</taxon>
        <taxon>Lysobacterales</taxon>
        <taxon>Rhodanobacteraceae</taxon>
        <taxon>Frateuria</taxon>
    </lineage>
</organism>
<reference evidence="3 4" key="1">
    <citation type="submission" date="2016-10" db="EMBL/GenBank/DDBJ databases">
        <authorList>
            <person name="de Groot N.N."/>
        </authorList>
    </citation>
    <scope>NUCLEOTIDE SEQUENCE [LARGE SCALE GENOMIC DNA]</scope>
    <source>
        <strain evidence="3 4">DSM 26515</strain>
    </source>
</reference>
<protein>
    <submittedName>
        <fullName evidence="3">Uncharacterized protein</fullName>
    </submittedName>
</protein>
<name>A0A1H6RAK1_9GAMM</name>